<protein>
    <recommendedName>
        <fullName evidence="4">AIMP2 thioredoxin-like domain-containing protein</fullName>
    </recommendedName>
</protein>
<dbReference type="OMA" id="LCQHYRV"/>
<dbReference type="PANTHER" id="PTHR13438:SF2">
    <property type="entry name" value="AMINOACYL TRNA SYNTHASE COMPLEX-INTERACTING MULTIFUNCTIONAL PROTEIN 2"/>
    <property type="match status" value="1"/>
</dbReference>
<dbReference type="EMBL" id="GL732526">
    <property type="protein sequence ID" value="EFX88061.1"/>
    <property type="molecule type" value="Genomic_DNA"/>
</dbReference>
<dbReference type="GO" id="GO:0017101">
    <property type="term" value="C:aminoacyl-tRNA synthetase multienzyme complex"/>
    <property type="evidence" value="ECO:0000318"/>
    <property type="project" value="GO_Central"/>
</dbReference>
<evidence type="ECO:0000256" key="3">
    <source>
        <dbReference type="ARBA" id="ARBA00022917"/>
    </source>
</evidence>
<evidence type="ECO:0000313" key="5">
    <source>
        <dbReference type="EMBL" id="EFX88061.1"/>
    </source>
</evidence>
<proteinExistence type="predicted"/>
<dbReference type="GO" id="GO:0006412">
    <property type="term" value="P:translation"/>
    <property type="evidence" value="ECO:0007669"/>
    <property type="project" value="UniProtKB-KW"/>
</dbReference>
<dbReference type="Gene3D" id="1.20.1050.130">
    <property type="match status" value="1"/>
</dbReference>
<evidence type="ECO:0000313" key="6">
    <source>
        <dbReference type="Proteomes" id="UP000000305"/>
    </source>
</evidence>
<comment type="subcellular location">
    <subcellularLocation>
        <location evidence="1">Cytoplasm</location>
    </subcellularLocation>
</comment>
<gene>
    <name evidence="5" type="ORF">DAPPUDRAFT_311613</name>
</gene>
<name>E9FXE3_DAPPU</name>
<dbReference type="InParanoid" id="E9FXE3"/>
<dbReference type="PANTHER" id="PTHR13438">
    <property type="entry name" value="AMINOACYL TRNA SYNTHASE COMPLEX-INTERACTING MULTIFUNCTIONAL PROTEIN"/>
    <property type="match status" value="1"/>
</dbReference>
<feature type="domain" description="AIMP2 thioredoxin-like" evidence="4">
    <location>
        <begin position="76"/>
        <end position="167"/>
    </location>
</feature>
<evidence type="ECO:0000256" key="2">
    <source>
        <dbReference type="ARBA" id="ARBA00022490"/>
    </source>
</evidence>
<dbReference type="InterPro" id="IPR041503">
    <property type="entry name" value="AIMP2_thioredoxin"/>
</dbReference>
<dbReference type="Proteomes" id="UP000000305">
    <property type="component" value="Unassembled WGS sequence"/>
</dbReference>
<dbReference type="OrthoDB" id="424586at2759"/>
<dbReference type="GO" id="GO:0005737">
    <property type="term" value="C:cytoplasm"/>
    <property type="evidence" value="ECO:0007669"/>
    <property type="project" value="UniProtKB-SubCell"/>
</dbReference>
<organism evidence="5 6">
    <name type="scientific">Daphnia pulex</name>
    <name type="common">Water flea</name>
    <dbReference type="NCBI Taxonomy" id="6669"/>
    <lineage>
        <taxon>Eukaryota</taxon>
        <taxon>Metazoa</taxon>
        <taxon>Ecdysozoa</taxon>
        <taxon>Arthropoda</taxon>
        <taxon>Crustacea</taxon>
        <taxon>Branchiopoda</taxon>
        <taxon>Diplostraca</taxon>
        <taxon>Cladocera</taxon>
        <taxon>Anomopoda</taxon>
        <taxon>Daphniidae</taxon>
        <taxon>Daphnia</taxon>
    </lineage>
</organism>
<sequence>MKKISDHFNHIIAANNDGTGENTQNDATSNNCEVEELEKRWTEITSRLQRLQSELAAIKTGSASELSSFVDAGVRNFQDLVIQASPSNPPHSLPLLKQRMEMLGMSVYARTHVHSTVAGHKLLDDTLKSFVCSDSRVERSKAHVAITLIWIKDDGEEPSLMVSPSSQGVAIKGEANIARYLARLVPGLLDYESQPLKAAQIDHYLDLTECSAPLGARGLKRDRAAALQLLERTLSTNKSLEGSQVGVLGQVVDFVVYSALVNSCTEKEIGTNIRSWMDRCRSTVKKAVN</sequence>
<keyword evidence="2" id="KW-0963">Cytoplasm</keyword>
<dbReference type="InterPro" id="IPR042360">
    <property type="entry name" value="AIMP2"/>
</dbReference>
<dbReference type="KEGG" id="dpx:DAPPUDRAFT_311613"/>
<evidence type="ECO:0000256" key="1">
    <source>
        <dbReference type="ARBA" id="ARBA00004496"/>
    </source>
</evidence>
<keyword evidence="6" id="KW-1185">Reference proteome</keyword>
<dbReference type="AlphaFoldDB" id="E9FXE3"/>
<dbReference type="HOGENOM" id="CLU_966295_0_0_1"/>
<dbReference type="Pfam" id="PF18569">
    <property type="entry name" value="Thioredoxin_16"/>
    <property type="match status" value="1"/>
</dbReference>
<keyword evidence="3" id="KW-0648">Protein biosynthesis</keyword>
<dbReference type="FunCoup" id="E9FXE3">
    <property type="interactions" value="353"/>
</dbReference>
<reference evidence="5 6" key="1">
    <citation type="journal article" date="2011" name="Science">
        <title>The ecoresponsive genome of Daphnia pulex.</title>
        <authorList>
            <person name="Colbourne J.K."/>
            <person name="Pfrender M.E."/>
            <person name="Gilbert D."/>
            <person name="Thomas W.K."/>
            <person name="Tucker A."/>
            <person name="Oakley T.H."/>
            <person name="Tokishita S."/>
            <person name="Aerts A."/>
            <person name="Arnold G.J."/>
            <person name="Basu M.K."/>
            <person name="Bauer D.J."/>
            <person name="Caceres C.E."/>
            <person name="Carmel L."/>
            <person name="Casola C."/>
            <person name="Choi J.H."/>
            <person name="Detter J.C."/>
            <person name="Dong Q."/>
            <person name="Dusheyko S."/>
            <person name="Eads B.D."/>
            <person name="Frohlich T."/>
            <person name="Geiler-Samerotte K.A."/>
            <person name="Gerlach D."/>
            <person name="Hatcher P."/>
            <person name="Jogdeo S."/>
            <person name="Krijgsveld J."/>
            <person name="Kriventseva E.V."/>
            <person name="Kultz D."/>
            <person name="Laforsch C."/>
            <person name="Lindquist E."/>
            <person name="Lopez J."/>
            <person name="Manak J.R."/>
            <person name="Muller J."/>
            <person name="Pangilinan J."/>
            <person name="Patwardhan R.P."/>
            <person name="Pitluck S."/>
            <person name="Pritham E.J."/>
            <person name="Rechtsteiner A."/>
            <person name="Rho M."/>
            <person name="Rogozin I.B."/>
            <person name="Sakarya O."/>
            <person name="Salamov A."/>
            <person name="Schaack S."/>
            <person name="Shapiro H."/>
            <person name="Shiga Y."/>
            <person name="Skalitzky C."/>
            <person name="Smith Z."/>
            <person name="Souvorov A."/>
            <person name="Sung W."/>
            <person name="Tang Z."/>
            <person name="Tsuchiya D."/>
            <person name="Tu H."/>
            <person name="Vos H."/>
            <person name="Wang M."/>
            <person name="Wolf Y.I."/>
            <person name="Yamagata H."/>
            <person name="Yamada T."/>
            <person name="Ye Y."/>
            <person name="Shaw J.R."/>
            <person name="Andrews J."/>
            <person name="Crease T.J."/>
            <person name="Tang H."/>
            <person name="Lucas S.M."/>
            <person name="Robertson H.M."/>
            <person name="Bork P."/>
            <person name="Koonin E.V."/>
            <person name="Zdobnov E.M."/>
            <person name="Grigoriev I.V."/>
            <person name="Lynch M."/>
            <person name="Boore J.L."/>
        </authorList>
    </citation>
    <scope>NUCLEOTIDE SEQUENCE [LARGE SCALE GENOMIC DNA]</scope>
</reference>
<dbReference type="STRING" id="6669.E9FXE3"/>
<accession>E9FXE3</accession>
<evidence type="ECO:0000259" key="4">
    <source>
        <dbReference type="Pfam" id="PF18569"/>
    </source>
</evidence>